<dbReference type="AlphaFoldDB" id="A0A6A5RHB0"/>
<evidence type="ECO:0000313" key="2">
    <source>
        <dbReference type="Proteomes" id="UP000800082"/>
    </source>
</evidence>
<protein>
    <submittedName>
        <fullName evidence="1">Uncharacterized protein</fullName>
    </submittedName>
</protein>
<keyword evidence="2" id="KW-1185">Reference proteome</keyword>
<dbReference type="Proteomes" id="UP000800082">
    <property type="component" value="Unassembled WGS sequence"/>
</dbReference>
<organism evidence="1 2">
    <name type="scientific">Didymella exigua CBS 183.55</name>
    <dbReference type="NCBI Taxonomy" id="1150837"/>
    <lineage>
        <taxon>Eukaryota</taxon>
        <taxon>Fungi</taxon>
        <taxon>Dikarya</taxon>
        <taxon>Ascomycota</taxon>
        <taxon>Pezizomycotina</taxon>
        <taxon>Dothideomycetes</taxon>
        <taxon>Pleosporomycetidae</taxon>
        <taxon>Pleosporales</taxon>
        <taxon>Pleosporineae</taxon>
        <taxon>Didymellaceae</taxon>
        <taxon>Didymella</taxon>
    </lineage>
</organism>
<dbReference type="GeneID" id="54345449"/>
<proteinExistence type="predicted"/>
<gene>
    <name evidence="1" type="ORF">M421DRAFT_173464</name>
</gene>
<reference evidence="1" key="1">
    <citation type="journal article" date="2020" name="Stud. Mycol.">
        <title>101 Dothideomycetes genomes: a test case for predicting lifestyles and emergence of pathogens.</title>
        <authorList>
            <person name="Haridas S."/>
            <person name="Albert R."/>
            <person name="Binder M."/>
            <person name="Bloem J."/>
            <person name="Labutti K."/>
            <person name="Salamov A."/>
            <person name="Andreopoulos B."/>
            <person name="Baker S."/>
            <person name="Barry K."/>
            <person name="Bills G."/>
            <person name="Bluhm B."/>
            <person name="Cannon C."/>
            <person name="Castanera R."/>
            <person name="Culley D."/>
            <person name="Daum C."/>
            <person name="Ezra D."/>
            <person name="Gonzalez J."/>
            <person name="Henrissat B."/>
            <person name="Kuo A."/>
            <person name="Liang C."/>
            <person name="Lipzen A."/>
            <person name="Lutzoni F."/>
            <person name="Magnuson J."/>
            <person name="Mondo S."/>
            <person name="Nolan M."/>
            <person name="Ohm R."/>
            <person name="Pangilinan J."/>
            <person name="Park H.-J."/>
            <person name="Ramirez L."/>
            <person name="Alfaro M."/>
            <person name="Sun H."/>
            <person name="Tritt A."/>
            <person name="Yoshinaga Y."/>
            <person name="Zwiers L.-H."/>
            <person name="Turgeon B."/>
            <person name="Goodwin S."/>
            <person name="Spatafora J."/>
            <person name="Crous P."/>
            <person name="Grigoriev I."/>
        </authorList>
    </citation>
    <scope>NUCLEOTIDE SEQUENCE</scope>
    <source>
        <strain evidence="1">CBS 183.55</strain>
    </source>
</reference>
<dbReference type="EMBL" id="ML978971">
    <property type="protein sequence ID" value="KAF1927705.1"/>
    <property type="molecule type" value="Genomic_DNA"/>
</dbReference>
<sequence length="227" mass="25520">MHIAHYHAAMQQKQSLACALLTYRATFLRHLAYTPSLTPVFLTGLTLQVHYTAVRWTAAGHFVPAALVTNQCMMRKSPPRYVHCSTRMQHLGLSRLSSPLNTSTASRLRCLSPQYRPRHPRYSYRCAVLIIAGIHVRQIWIPQVSMLLEILHPLLQERAAPEMCVSSVLWARRADVVIRRKRQRGVAGSVGLQVRDGPCLRHAPPSSSPQRFNSLSACHTNLSPSAM</sequence>
<evidence type="ECO:0000313" key="1">
    <source>
        <dbReference type="EMBL" id="KAF1927705.1"/>
    </source>
</evidence>
<accession>A0A6A5RHB0</accession>
<name>A0A6A5RHB0_9PLEO</name>
<dbReference type="RefSeq" id="XP_033447957.1">
    <property type="nucleotide sequence ID" value="XM_033587802.1"/>
</dbReference>